<proteinExistence type="predicted"/>
<evidence type="ECO:0000313" key="3">
    <source>
        <dbReference type="Proteomes" id="UP001163255"/>
    </source>
</evidence>
<feature type="compositionally biased region" description="Basic and acidic residues" evidence="1">
    <location>
        <begin position="60"/>
        <end position="69"/>
    </location>
</feature>
<gene>
    <name evidence="2" type="ORF">NX720_02290</name>
</gene>
<feature type="region of interest" description="Disordered" evidence="1">
    <location>
        <begin position="42"/>
        <end position="69"/>
    </location>
</feature>
<dbReference type="Proteomes" id="UP001163255">
    <property type="component" value="Chromosome"/>
</dbReference>
<evidence type="ECO:0000313" key="2">
    <source>
        <dbReference type="EMBL" id="UYM16775.1"/>
    </source>
</evidence>
<protein>
    <submittedName>
        <fullName evidence="2">Uncharacterized protein</fullName>
    </submittedName>
</protein>
<feature type="compositionally biased region" description="Basic and acidic residues" evidence="1">
    <location>
        <begin position="395"/>
        <end position="422"/>
    </location>
</feature>
<reference evidence="2" key="1">
    <citation type="submission" date="2022-10" db="EMBL/GenBank/DDBJ databases">
        <title>Completed Genome Sequence of two octocoral isolated bacterium, Endozoicomonas euniceicola EF212T and Endozoicomonas gorgoniicola PS125T.</title>
        <authorList>
            <person name="Chiou Y.-J."/>
            <person name="Chen Y.-H."/>
        </authorList>
    </citation>
    <scope>NUCLEOTIDE SEQUENCE</scope>
    <source>
        <strain evidence="2">EF212</strain>
    </source>
</reference>
<evidence type="ECO:0000256" key="1">
    <source>
        <dbReference type="SAM" id="MobiDB-lite"/>
    </source>
</evidence>
<name>A0ABY6GVI7_9GAMM</name>
<dbReference type="RefSeq" id="WP_262599122.1">
    <property type="nucleotide sequence ID" value="NZ_CP103300.1"/>
</dbReference>
<feature type="region of interest" description="Disordered" evidence="1">
    <location>
        <begin position="390"/>
        <end position="422"/>
    </location>
</feature>
<accession>A0ABY6GVI7</accession>
<sequence length="422" mass="47758">MKTEPSARRPYSGFYGVIHKVLDKARRIIRFMGLRTVKPYPPNTPLLMSRESSSPYQGKELTDRKVSPLPSSDKEGWLDTLCDKYVGFRANNKNLKSLLSDLTQAKAGQWPDESDEQFQYRLKSAMALSGLGSLLQGQALVQQRRIAPSIKSGQIQKLGTYLTMKPAEFYRNKEFGTLLVNNLRNQPVKNAHEARNCYLFCRAYLEGIAQEALASTGYDMSDKKLSDVIPDLPIEKMTPDYIESLNKSINSMDIVTPTAAETVQQYCNEQGIAFTPGTKKVLFDSSDKLHQSLFLLQYLRSCYGANQQAVMRTIANVRDADKLQELLPEKTHASNLSDHMREITETVAHNLMKKSMPDSFAVPSPDNPGQANPFSYQHVLLVGENGQCYWNSDDNQPRHGRQDEKPLESFERYLVRSEKEQA</sequence>
<keyword evidence="3" id="KW-1185">Reference proteome</keyword>
<organism evidence="2 3">
    <name type="scientific">Endozoicomonas euniceicola</name>
    <dbReference type="NCBI Taxonomy" id="1234143"/>
    <lineage>
        <taxon>Bacteria</taxon>
        <taxon>Pseudomonadati</taxon>
        <taxon>Pseudomonadota</taxon>
        <taxon>Gammaproteobacteria</taxon>
        <taxon>Oceanospirillales</taxon>
        <taxon>Endozoicomonadaceae</taxon>
        <taxon>Endozoicomonas</taxon>
    </lineage>
</organism>
<dbReference type="EMBL" id="CP103300">
    <property type="protein sequence ID" value="UYM16775.1"/>
    <property type="molecule type" value="Genomic_DNA"/>
</dbReference>